<feature type="chain" id="PRO_5014679013" description="Filamentous haemagglutinin FhaB/tRNA nuclease CdiA-like TPS domain-containing protein" evidence="5">
    <location>
        <begin position="28"/>
        <end position="1098"/>
    </location>
</feature>
<dbReference type="Pfam" id="PF05860">
    <property type="entry name" value="TPS"/>
    <property type="match status" value="1"/>
</dbReference>
<protein>
    <recommendedName>
        <fullName evidence="6">Filamentous haemagglutinin FhaB/tRNA nuclease CdiA-like TPS domain-containing protein</fullName>
    </recommendedName>
</protein>
<dbReference type="GO" id="GO:0005524">
    <property type="term" value="F:ATP binding"/>
    <property type="evidence" value="ECO:0007669"/>
    <property type="project" value="UniProtKB-KW"/>
</dbReference>
<dbReference type="AlphaFoldDB" id="A0A2N6L3U2"/>
<sequence length="1098" mass="110793">MKQIAQQIFVISSTVICCIFASSISQAQISPDGTLPTNVNQINNVFEITGGTQAGSNLFHSFRQFSVPNGSEAFFNNIGNINIVNIINRVTGGSVSNIDGLIKENYGANLILINPSGINFGPNAQLSIGGSFLGSTASSLKFADGTEFSATDIQNSPLLTISVPVGLQFGQNPAAINVQGQGHNLSVESQIFSPFTRGETAGLEVQPGQTLALVGGDIVLDGGVLTAEGGRLELGSVGGNSLVSLVANPGQAWSLGYQGVPSFKDIEMRSRAILDTSGTGSGSIQIQGRNITLQEGSAVLIQTQGTESAGNIDINASESLQLVGTTADGQVATNIFAETIGGGKSGNINITTPRLVVRDGAVISAATYTSAPSGNVTVNAPEFVEVNGFSPVNPNRFSTISAATYSIGNAGKLTISTKRVTATDGGNIASITAGTGSGGNVVVNASELVELIGVAPLVFAPSQITAGTGGPGPAGNVTINTQRLVVKDGGRVDASTLASGPAGSITINAKDSVEVSGTVPGSVNSSLIISSANIVDPALQFLLRLPPIPSGASGSVTINTGRLSVTDGALVTASNQGSGISGRIKINAQSVFLDSGGGITSELGGTFTAGQVKLFSPFTIGGDMGGDIDISAQQLTVQGGAGISTASFTNAAGGNVNIDVSGLVQVDGFAPFSPSDLSFIGSSTFSSGKSGNVNISTGQLKVLNGARIGAGTFGTGSSGDMTINATQSIEVIGKEPSQSVGSLIGVSTLNSGKGGNLTINTPKLIVQDGGRVDSSTVASGSAGSVTINASEFVEVDGVSSLISAGANIESEITRQIFRLPPVPSGSSGDLIINTPKLKVTNNGEVTAKNEGTGNAGSVKINARSTFLDQGGKITAATASGEGGNIFLQTESLEMRHSSQISAEAGGSGNGGNITITGFSPADFVVLLEGSKITANAFQGNGGNISINTQALFVCPECQITASSQLGVDGEIEILTPDTSTNQEVLDLPQQITKPEEVVAQVCPAERKQGQSEFIITGRGGLPPRPSEPLSSEALLSFESSPSQATKISGAEITTKPNQAQQLPAVARGWYVNSKGAVILTAATPTPIPYGSGLSSSSC</sequence>
<dbReference type="Gene3D" id="2.160.20.10">
    <property type="entry name" value="Single-stranded right-handed beta-helix, Pectin lyase-like"/>
    <property type="match status" value="3"/>
</dbReference>
<dbReference type="Proteomes" id="UP000235081">
    <property type="component" value="Unassembled WGS sequence"/>
</dbReference>
<dbReference type="InterPro" id="IPR008638">
    <property type="entry name" value="FhaB/CdiA-like_TPS"/>
</dbReference>
<evidence type="ECO:0000313" key="8">
    <source>
        <dbReference type="Proteomes" id="UP000235081"/>
    </source>
</evidence>
<feature type="domain" description="Filamentous haemagglutinin FhaB/tRNA nuclease CdiA-like TPS" evidence="6">
    <location>
        <begin position="32"/>
        <end position="143"/>
    </location>
</feature>
<name>A0A2N6L3U2_9CYAN</name>
<dbReference type="EMBL" id="NMQE01000972">
    <property type="protein sequence ID" value="PMB14918.1"/>
    <property type="molecule type" value="Genomic_DNA"/>
</dbReference>
<keyword evidence="2" id="KW-0547">Nucleotide-binding</keyword>
<dbReference type="RefSeq" id="WP_102183770.1">
    <property type="nucleotide sequence ID" value="NZ_NMQE01000972.1"/>
</dbReference>
<organism evidence="7 8">
    <name type="scientific">Fischerella thermalis CCMEE 5318</name>
    <dbReference type="NCBI Taxonomy" id="2019666"/>
    <lineage>
        <taxon>Bacteria</taxon>
        <taxon>Bacillati</taxon>
        <taxon>Cyanobacteriota</taxon>
        <taxon>Cyanophyceae</taxon>
        <taxon>Nostocales</taxon>
        <taxon>Hapalosiphonaceae</taxon>
        <taxon>Fischerella</taxon>
    </lineage>
</organism>
<evidence type="ECO:0000313" key="7">
    <source>
        <dbReference type="EMBL" id="PMB14918.1"/>
    </source>
</evidence>
<accession>A0A2N6L3U2</accession>
<gene>
    <name evidence="7" type="ORF">CEN46_26285</name>
</gene>
<dbReference type="NCBIfam" id="TIGR01901">
    <property type="entry name" value="adhes_NPXG"/>
    <property type="match status" value="1"/>
</dbReference>
<dbReference type="GO" id="GO:0016301">
    <property type="term" value="F:kinase activity"/>
    <property type="evidence" value="ECO:0007669"/>
    <property type="project" value="UniProtKB-KW"/>
</dbReference>
<feature type="signal peptide" evidence="5">
    <location>
        <begin position="1"/>
        <end position="27"/>
    </location>
</feature>
<reference evidence="7 8" key="1">
    <citation type="submission" date="2017-07" db="EMBL/GenBank/DDBJ databases">
        <title>Genomes of Fischerella (Mastigocladus) sp. strains.</title>
        <authorList>
            <person name="Miller S.R."/>
        </authorList>
    </citation>
    <scope>NUCLEOTIDE SEQUENCE [LARGE SCALE GENOMIC DNA]</scope>
    <source>
        <strain evidence="7 8">CCMEE 5318</strain>
    </source>
</reference>
<dbReference type="SMART" id="SM00912">
    <property type="entry name" value="Haemagg_act"/>
    <property type="match status" value="1"/>
</dbReference>
<evidence type="ECO:0000256" key="1">
    <source>
        <dbReference type="ARBA" id="ARBA00022679"/>
    </source>
</evidence>
<evidence type="ECO:0000256" key="4">
    <source>
        <dbReference type="ARBA" id="ARBA00022840"/>
    </source>
</evidence>
<keyword evidence="5" id="KW-0732">Signal</keyword>
<evidence type="ECO:0000256" key="2">
    <source>
        <dbReference type="ARBA" id="ARBA00022741"/>
    </source>
</evidence>
<dbReference type="InterPro" id="IPR011050">
    <property type="entry name" value="Pectin_lyase_fold/virulence"/>
</dbReference>
<dbReference type="PROSITE" id="PS00627">
    <property type="entry name" value="GHMP_KINASES_ATP"/>
    <property type="match status" value="1"/>
</dbReference>
<evidence type="ECO:0000256" key="3">
    <source>
        <dbReference type="ARBA" id="ARBA00022777"/>
    </source>
</evidence>
<keyword evidence="4" id="KW-0067">ATP-binding</keyword>
<comment type="caution">
    <text evidence="7">The sequence shown here is derived from an EMBL/GenBank/DDBJ whole genome shotgun (WGS) entry which is preliminary data.</text>
</comment>
<evidence type="ECO:0000259" key="6">
    <source>
        <dbReference type="SMART" id="SM00912"/>
    </source>
</evidence>
<dbReference type="SUPFAM" id="SSF51126">
    <property type="entry name" value="Pectin lyase-like"/>
    <property type="match status" value="5"/>
</dbReference>
<dbReference type="InterPro" id="IPR006203">
    <property type="entry name" value="GHMP_knse_ATP-bd_CS"/>
</dbReference>
<dbReference type="InterPro" id="IPR012334">
    <property type="entry name" value="Pectin_lyas_fold"/>
</dbReference>
<evidence type="ECO:0000256" key="5">
    <source>
        <dbReference type="SAM" id="SignalP"/>
    </source>
</evidence>
<proteinExistence type="predicted"/>
<keyword evidence="3" id="KW-0418">Kinase</keyword>
<keyword evidence="1" id="KW-0808">Transferase</keyword>